<feature type="non-terminal residue" evidence="1">
    <location>
        <position position="49"/>
    </location>
</feature>
<evidence type="ECO:0000313" key="2">
    <source>
        <dbReference type="Proteomes" id="UP000789901"/>
    </source>
</evidence>
<comment type="caution">
    <text evidence="1">The sequence shown here is derived from an EMBL/GenBank/DDBJ whole genome shotgun (WGS) entry which is preliminary data.</text>
</comment>
<accession>A0ABN7X1P9</accession>
<proteinExistence type="predicted"/>
<sequence>QQVLYPGFYHEPLFTLDFSSSLSIRRDLERPFLSINIPRDLSAPMNSIF</sequence>
<feature type="non-terminal residue" evidence="1">
    <location>
        <position position="1"/>
    </location>
</feature>
<dbReference type="Proteomes" id="UP000789901">
    <property type="component" value="Unassembled WGS sequence"/>
</dbReference>
<reference evidence="1 2" key="1">
    <citation type="submission" date="2021-06" db="EMBL/GenBank/DDBJ databases">
        <authorList>
            <person name="Kallberg Y."/>
            <person name="Tangrot J."/>
            <person name="Rosling A."/>
        </authorList>
    </citation>
    <scope>NUCLEOTIDE SEQUENCE [LARGE SCALE GENOMIC DNA]</scope>
    <source>
        <strain evidence="1 2">120-4 pot B 10/14</strain>
    </source>
</reference>
<organism evidence="1 2">
    <name type="scientific">Gigaspora margarita</name>
    <dbReference type="NCBI Taxonomy" id="4874"/>
    <lineage>
        <taxon>Eukaryota</taxon>
        <taxon>Fungi</taxon>
        <taxon>Fungi incertae sedis</taxon>
        <taxon>Mucoromycota</taxon>
        <taxon>Glomeromycotina</taxon>
        <taxon>Glomeromycetes</taxon>
        <taxon>Diversisporales</taxon>
        <taxon>Gigasporaceae</taxon>
        <taxon>Gigaspora</taxon>
    </lineage>
</organism>
<keyword evidence="2" id="KW-1185">Reference proteome</keyword>
<gene>
    <name evidence="1" type="ORF">GMARGA_LOCUS37874</name>
</gene>
<evidence type="ECO:0000313" key="1">
    <source>
        <dbReference type="EMBL" id="CAG8845865.1"/>
    </source>
</evidence>
<name>A0ABN7X1P9_GIGMA</name>
<dbReference type="EMBL" id="CAJVQB010081239">
    <property type="protein sequence ID" value="CAG8845865.1"/>
    <property type="molecule type" value="Genomic_DNA"/>
</dbReference>
<protein>
    <submittedName>
        <fullName evidence="1">35732_t:CDS:1</fullName>
    </submittedName>
</protein>